<evidence type="ECO:0000313" key="4">
    <source>
        <dbReference type="Proteomes" id="UP001332243"/>
    </source>
</evidence>
<gene>
    <name evidence="3" type="ORF">V1633_07850</name>
</gene>
<feature type="compositionally biased region" description="Gly residues" evidence="1">
    <location>
        <begin position="120"/>
        <end position="133"/>
    </location>
</feature>
<keyword evidence="2" id="KW-0472">Membrane</keyword>
<dbReference type="Proteomes" id="UP001332243">
    <property type="component" value="Unassembled WGS sequence"/>
</dbReference>
<feature type="transmembrane region" description="Helical" evidence="2">
    <location>
        <begin position="152"/>
        <end position="176"/>
    </location>
</feature>
<dbReference type="RefSeq" id="WP_331213521.1">
    <property type="nucleotide sequence ID" value="NZ_JAZGQK010000006.1"/>
</dbReference>
<keyword evidence="2" id="KW-0812">Transmembrane</keyword>
<accession>A0ABU7RPH9</accession>
<protein>
    <submittedName>
        <fullName evidence="3">Uncharacterized protein</fullName>
    </submittedName>
</protein>
<sequence length="296" mass="29997">MSIYGSPSPGQPEDPYQQQPSSSPPGGGYPPPPPPPGSYPTSSPGGYPPPSDPASGYPPPPGTGYPPPTPEWGQPANPGYPPPPTGGEWGQPPTSGGPQQPPYGSDQPQSGPPAAPYGQPGAGYGQPGGGYGQPGAPLGPPTAEKKGGGLKIALIIGGIVLLLLCLCGIGGVVWAVNQGDDDPNDPVGAPTPSASASAGPSRPSSAPTTADAPTTGDEEDFKTGDCLVNDGSDDDPELRKVPCGPNTYEVLSRIPFTIDGDRCKDDPIFGSPQTDVNYVYDDSMDIGDFVLCLKER</sequence>
<evidence type="ECO:0000256" key="2">
    <source>
        <dbReference type="SAM" id="Phobius"/>
    </source>
</evidence>
<keyword evidence="4" id="KW-1185">Reference proteome</keyword>
<feature type="compositionally biased region" description="Pro residues" evidence="1">
    <location>
        <begin position="27"/>
        <end position="38"/>
    </location>
</feature>
<name>A0ABU7RPH9_9ACTN</name>
<dbReference type="EMBL" id="JAZGQK010000006">
    <property type="protein sequence ID" value="MEE6258406.1"/>
    <property type="molecule type" value="Genomic_DNA"/>
</dbReference>
<organism evidence="3 4">
    <name type="scientific">Plantactinospora sonchi</name>
    <dbReference type="NCBI Taxonomy" id="1544735"/>
    <lineage>
        <taxon>Bacteria</taxon>
        <taxon>Bacillati</taxon>
        <taxon>Actinomycetota</taxon>
        <taxon>Actinomycetes</taxon>
        <taxon>Micromonosporales</taxon>
        <taxon>Micromonosporaceae</taxon>
        <taxon>Plantactinospora</taxon>
    </lineage>
</organism>
<feature type="region of interest" description="Disordered" evidence="1">
    <location>
        <begin position="183"/>
        <end position="241"/>
    </location>
</feature>
<keyword evidence="2" id="KW-1133">Transmembrane helix</keyword>
<feature type="compositionally biased region" description="Low complexity" evidence="1">
    <location>
        <begin position="90"/>
        <end position="109"/>
    </location>
</feature>
<comment type="caution">
    <text evidence="3">The sequence shown here is derived from an EMBL/GenBank/DDBJ whole genome shotgun (WGS) entry which is preliminary data.</text>
</comment>
<proteinExistence type="predicted"/>
<reference evidence="3 4" key="1">
    <citation type="submission" date="2024-01" db="EMBL/GenBank/DDBJ databases">
        <title>Genome insights into Plantactinospora sonchi sp. nov.</title>
        <authorList>
            <person name="Wang L."/>
        </authorList>
    </citation>
    <scope>NUCLEOTIDE SEQUENCE [LARGE SCALE GENOMIC DNA]</scope>
    <source>
        <strain evidence="3 4">NEAU-QY2</strain>
    </source>
</reference>
<feature type="compositionally biased region" description="Pro residues" evidence="1">
    <location>
        <begin position="46"/>
        <end position="70"/>
    </location>
</feature>
<feature type="region of interest" description="Disordered" evidence="1">
    <location>
        <begin position="1"/>
        <end position="142"/>
    </location>
</feature>
<evidence type="ECO:0000313" key="3">
    <source>
        <dbReference type="EMBL" id="MEE6258406.1"/>
    </source>
</evidence>
<evidence type="ECO:0000256" key="1">
    <source>
        <dbReference type="SAM" id="MobiDB-lite"/>
    </source>
</evidence>
<feature type="compositionally biased region" description="Low complexity" evidence="1">
    <location>
        <begin position="190"/>
        <end position="215"/>
    </location>
</feature>